<dbReference type="InterPro" id="IPR018305">
    <property type="entry name" value="Ribosomal_m50"/>
</dbReference>
<evidence type="ECO:0000313" key="10">
    <source>
        <dbReference type="WBParaSite" id="HNAJ_0000560001-mRNA-1"/>
    </source>
</evidence>
<proteinExistence type="inferred from homology"/>
<keyword evidence="4" id="KW-0496">Mitochondrion</keyword>
<protein>
    <recommendedName>
        <fullName evidence="6">Large ribosomal subunit protein mL50</fullName>
    </recommendedName>
    <alternativeName>
        <fullName evidence="7">39S ribosomal protein L50, mitochondrial</fullName>
    </alternativeName>
</protein>
<keyword evidence="5" id="KW-0687">Ribonucleoprotein</keyword>
<comment type="subcellular location">
    <subcellularLocation>
        <location evidence="1">Mitochondrion</location>
    </subcellularLocation>
</comment>
<sequence length="177" mass="20582">MATLMYSRFLYQCKIAPVLCRGPYRPSKDVEPRIQSLAAKYLPNFVTLEEPYQFPDRQSKIKFLKACMKEFDHTIPSNILHEMEDLNSVKDYFYQETEPEDKLAAMVEENARKLSLPSNLVIQVEPIRFDPNDKSLFTKTAFPGRSTIMSGIEESKKYPSYKASKDRRLRINAEDNV</sequence>
<dbReference type="WBParaSite" id="HNAJ_0000560001-mRNA-1">
    <property type="protein sequence ID" value="HNAJ_0000560001-mRNA-1"/>
    <property type="gene ID" value="HNAJ_0000560001"/>
</dbReference>
<evidence type="ECO:0000256" key="6">
    <source>
        <dbReference type="ARBA" id="ARBA00035183"/>
    </source>
</evidence>
<dbReference type="AlphaFoldDB" id="A0A0R3TEW1"/>
<keyword evidence="3" id="KW-0689">Ribosomal protein</keyword>
<evidence type="ECO:0000313" key="8">
    <source>
        <dbReference type="EMBL" id="VDO01458.1"/>
    </source>
</evidence>
<dbReference type="EMBL" id="UZAE01004994">
    <property type="protein sequence ID" value="VDO01458.1"/>
    <property type="molecule type" value="Genomic_DNA"/>
</dbReference>
<evidence type="ECO:0000256" key="1">
    <source>
        <dbReference type="ARBA" id="ARBA00004173"/>
    </source>
</evidence>
<dbReference type="Pfam" id="PF10501">
    <property type="entry name" value="Ribosomal_L50"/>
    <property type="match status" value="1"/>
</dbReference>
<comment type="similarity">
    <text evidence="2">Belongs to the mitochondrion-specific ribosomal protein mL50 family.</text>
</comment>
<reference evidence="8 9" key="2">
    <citation type="submission" date="2018-11" db="EMBL/GenBank/DDBJ databases">
        <authorList>
            <consortium name="Pathogen Informatics"/>
        </authorList>
    </citation>
    <scope>NUCLEOTIDE SEQUENCE [LARGE SCALE GENOMIC DNA]</scope>
</reference>
<gene>
    <name evidence="8" type="ORF">HNAJ_LOCUS5598</name>
</gene>
<accession>A0A0R3TEW1</accession>
<evidence type="ECO:0000256" key="3">
    <source>
        <dbReference type="ARBA" id="ARBA00022980"/>
    </source>
</evidence>
<evidence type="ECO:0000256" key="5">
    <source>
        <dbReference type="ARBA" id="ARBA00023274"/>
    </source>
</evidence>
<dbReference type="STRING" id="102285.A0A0R3TEW1"/>
<dbReference type="Proteomes" id="UP000278807">
    <property type="component" value="Unassembled WGS sequence"/>
</dbReference>
<dbReference type="GO" id="GO:0005762">
    <property type="term" value="C:mitochondrial large ribosomal subunit"/>
    <property type="evidence" value="ECO:0007669"/>
    <property type="project" value="TreeGrafter"/>
</dbReference>
<organism evidence="10">
    <name type="scientific">Rodentolepis nana</name>
    <name type="common">Dwarf tapeworm</name>
    <name type="synonym">Hymenolepis nana</name>
    <dbReference type="NCBI Taxonomy" id="102285"/>
    <lineage>
        <taxon>Eukaryota</taxon>
        <taxon>Metazoa</taxon>
        <taxon>Spiralia</taxon>
        <taxon>Lophotrochozoa</taxon>
        <taxon>Platyhelminthes</taxon>
        <taxon>Cestoda</taxon>
        <taxon>Eucestoda</taxon>
        <taxon>Cyclophyllidea</taxon>
        <taxon>Hymenolepididae</taxon>
        <taxon>Rodentolepis</taxon>
    </lineage>
</organism>
<evidence type="ECO:0000256" key="2">
    <source>
        <dbReference type="ARBA" id="ARBA00008860"/>
    </source>
</evidence>
<keyword evidence="9" id="KW-1185">Reference proteome</keyword>
<evidence type="ECO:0000256" key="4">
    <source>
        <dbReference type="ARBA" id="ARBA00023128"/>
    </source>
</evidence>
<dbReference type="PANTHER" id="PTHR31542">
    <property type="entry name" value="39A RIBOSOMAL PROTEIN L50, MITOCHONDRIAL"/>
    <property type="match status" value="1"/>
</dbReference>
<name>A0A0R3TEW1_RODNA</name>
<evidence type="ECO:0000256" key="7">
    <source>
        <dbReference type="ARBA" id="ARBA00035398"/>
    </source>
</evidence>
<evidence type="ECO:0000313" key="9">
    <source>
        <dbReference type="Proteomes" id="UP000278807"/>
    </source>
</evidence>
<reference evidence="10" key="1">
    <citation type="submission" date="2017-02" db="UniProtKB">
        <authorList>
            <consortium name="WormBaseParasite"/>
        </authorList>
    </citation>
    <scope>IDENTIFICATION</scope>
</reference>
<dbReference type="PANTHER" id="PTHR31542:SF1">
    <property type="entry name" value="LARGE RIBOSOMAL SUBUNIT PROTEIN ML50"/>
    <property type="match status" value="1"/>
</dbReference>
<dbReference type="OrthoDB" id="9939609at2759"/>